<feature type="compositionally biased region" description="Low complexity" evidence="1">
    <location>
        <begin position="635"/>
        <end position="646"/>
    </location>
</feature>
<gene>
    <name evidence="2" type="ORF">COCSUDRAFT_61877</name>
</gene>
<evidence type="ECO:0000256" key="1">
    <source>
        <dbReference type="SAM" id="MobiDB-lite"/>
    </source>
</evidence>
<feature type="region of interest" description="Disordered" evidence="1">
    <location>
        <begin position="631"/>
        <end position="657"/>
    </location>
</feature>
<dbReference type="Proteomes" id="UP000007264">
    <property type="component" value="Unassembled WGS sequence"/>
</dbReference>
<accession>I0Z1D3</accession>
<proteinExistence type="predicted"/>
<organism evidence="2 3">
    <name type="scientific">Coccomyxa subellipsoidea (strain C-169)</name>
    <name type="common">Green microalga</name>
    <dbReference type="NCBI Taxonomy" id="574566"/>
    <lineage>
        <taxon>Eukaryota</taxon>
        <taxon>Viridiplantae</taxon>
        <taxon>Chlorophyta</taxon>
        <taxon>core chlorophytes</taxon>
        <taxon>Trebouxiophyceae</taxon>
        <taxon>Trebouxiophyceae incertae sedis</taxon>
        <taxon>Coccomyxaceae</taxon>
        <taxon>Coccomyxa</taxon>
        <taxon>Coccomyxa subellipsoidea</taxon>
    </lineage>
</organism>
<dbReference type="EMBL" id="AGSI01000005">
    <property type="protein sequence ID" value="EIE24452.1"/>
    <property type="molecule type" value="Genomic_DNA"/>
</dbReference>
<evidence type="ECO:0000313" key="2">
    <source>
        <dbReference type="EMBL" id="EIE24452.1"/>
    </source>
</evidence>
<sequence length="678" mass="75702">MFKQMAQQSIDRLWSEVQHTQQQIGEQQKKIEKAIEDEKPQKFIDSYTEEKARLVAYEKDLRQAWERMALQTQLITPASEALAGAQMMTGAMTGSQDASKDDTESEESDYYKVLQSGMPPPSSFAKVWPAFQYPVPSLDDEASFEPLFNIHRPHTAQGLPASYALRAAGKFLDRMQYAKIDTVTSEALMAFVRVLSASYMNLNTKEAHKILQPYLGTDHIGQGPEPKGEAEMMEQFRAVMLNFLQKKMTKTNRFSSLEPSMASEGNFQTDGTGRLRGRYGMLSGVSAMILEGRDEFGGGGGGSPIMQLGAYYGKMLVRSRNDSVVLETFYPVLALEVIGHGFRVHILYFTDRVSCEPLTPWLHFADLRVAQPQYMEYLMGVLQAVAECADDLCDEVNMHLQPKKPGPKPKHIRAEQLQDGIPYMLQNPGNNITRLVENKHVYLSMPKDSSSELEPFVAKVQSTPYPWDLHDELAALGLAPKLLDGERLFPGGVEVIRMAYLDPDDGWEPLGRFSGEWRGLEELCNDALVQLHACLGGRAVHGDLNPYNVYIRSGKPDVDADQSASALRPVAEQIMFVDLSWGGKTGEVTYPAFVNTILKSAISDPAGPAGKLIEQKHDLAYLKRSLERCSPLPMRRPSAHASSTSSHSRRAGLPQRRCFSRPFSARGRFSQATNYKLM</sequence>
<dbReference type="RefSeq" id="XP_005648996.1">
    <property type="nucleotide sequence ID" value="XM_005648939.1"/>
</dbReference>
<feature type="region of interest" description="Disordered" evidence="1">
    <location>
        <begin position="91"/>
        <end position="110"/>
    </location>
</feature>
<evidence type="ECO:0008006" key="4">
    <source>
        <dbReference type="Google" id="ProtNLM"/>
    </source>
</evidence>
<dbReference type="OrthoDB" id="4062651at2759"/>
<dbReference type="KEGG" id="csl:COCSUDRAFT_61877"/>
<dbReference type="AlphaFoldDB" id="I0Z1D3"/>
<protein>
    <recommendedName>
        <fullName evidence="4">Protein kinase domain-containing protein</fullName>
    </recommendedName>
</protein>
<name>I0Z1D3_COCSC</name>
<dbReference type="GeneID" id="17042454"/>
<comment type="caution">
    <text evidence="2">The sequence shown here is derived from an EMBL/GenBank/DDBJ whole genome shotgun (WGS) entry which is preliminary data.</text>
</comment>
<reference evidence="2 3" key="1">
    <citation type="journal article" date="2012" name="Genome Biol.">
        <title>The genome of the polar eukaryotic microalga coccomyxa subellipsoidea reveals traits of cold adaptation.</title>
        <authorList>
            <person name="Blanc G."/>
            <person name="Agarkova I."/>
            <person name="Grimwood J."/>
            <person name="Kuo A."/>
            <person name="Brueggeman A."/>
            <person name="Dunigan D."/>
            <person name="Gurnon J."/>
            <person name="Ladunga I."/>
            <person name="Lindquist E."/>
            <person name="Lucas S."/>
            <person name="Pangilinan J."/>
            <person name="Proschold T."/>
            <person name="Salamov A."/>
            <person name="Schmutz J."/>
            <person name="Weeks D."/>
            <person name="Yamada T."/>
            <person name="Claverie J.M."/>
            <person name="Grigoriev I."/>
            <person name="Van Etten J."/>
            <person name="Lomsadze A."/>
            <person name="Borodovsky M."/>
        </authorList>
    </citation>
    <scope>NUCLEOTIDE SEQUENCE [LARGE SCALE GENOMIC DNA]</scope>
    <source>
        <strain evidence="2 3">C-169</strain>
    </source>
</reference>
<keyword evidence="3" id="KW-1185">Reference proteome</keyword>
<evidence type="ECO:0000313" key="3">
    <source>
        <dbReference type="Proteomes" id="UP000007264"/>
    </source>
</evidence>